<accession>A0A5K1FPA1</accession>
<sequence length="127" mass="14385">MDGNKDEALRCISITKEALASGDESRALKFIRIAWRLDGNLQVDDLLAACERRNRDSEVSKEEISQGKRDYELKGNSNRQEKKARAGSSNGRCDFTDEHAALIRQVTRSKDYYEILGLEKTCSVEEV</sequence>
<dbReference type="PANTHER" id="PTHR43908">
    <property type="entry name" value="AT29763P-RELATED"/>
    <property type="match status" value="1"/>
</dbReference>
<dbReference type="GO" id="GO:0005789">
    <property type="term" value="C:endoplasmic reticulum membrane"/>
    <property type="evidence" value="ECO:0007669"/>
    <property type="project" value="TreeGrafter"/>
</dbReference>
<dbReference type="EMBL" id="LR721786">
    <property type="protein sequence ID" value="VVW65029.1"/>
    <property type="molecule type" value="Genomic_DNA"/>
</dbReference>
<dbReference type="PANTHER" id="PTHR43908:SF5">
    <property type="entry name" value="CHAPERONE PROTEIN DNAJ 49"/>
    <property type="match status" value="1"/>
</dbReference>
<protein>
    <recommendedName>
        <fullName evidence="3">J domain-containing protein</fullName>
    </recommendedName>
</protein>
<dbReference type="GO" id="GO:0030544">
    <property type="term" value="F:Hsp70 protein binding"/>
    <property type="evidence" value="ECO:0007669"/>
    <property type="project" value="TreeGrafter"/>
</dbReference>
<gene>
    <name evidence="2" type="ORF">NYM_LOCUS25993</name>
</gene>
<dbReference type="Gramene" id="NC8G0270950.1">
    <property type="protein sequence ID" value="NC8G0270950.1:cds"/>
    <property type="gene ID" value="NC8G0270950"/>
</dbReference>
<feature type="compositionally biased region" description="Basic and acidic residues" evidence="1">
    <location>
        <begin position="54"/>
        <end position="84"/>
    </location>
</feature>
<dbReference type="AlphaFoldDB" id="A0A5K1FPA1"/>
<evidence type="ECO:0000313" key="2">
    <source>
        <dbReference type="EMBL" id="VVW65029.1"/>
    </source>
</evidence>
<evidence type="ECO:0000256" key="1">
    <source>
        <dbReference type="SAM" id="MobiDB-lite"/>
    </source>
</evidence>
<name>A0A5K1FPA1_9MAGN</name>
<proteinExistence type="predicted"/>
<feature type="region of interest" description="Disordered" evidence="1">
    <location>
        <begin position="54"/>
        <end position="93"/>
    </location>
</feature>
<reference evidence="2" key="1">
    <citation type="submission" date="2019-09" db="EMBL/GenBank/DDBJ databases">
        <authorList>
            <person name="Zhang L."/>
        </authorList>
    </citation>
    <scope>NUCLEOTIDE SEQUENCE</scope>
</reference>
<dbReference type="InterPro" id="IPR051100">
    <property type="entry name" value="DnaJ_subfamily_B/C"/>
</dbReference>
<dbReference type="GO" id="GO:0071218">
    <property type="term" value="P:cellular response to misfolded protein"/>
    <property type="evidence" value="ECO:0007669"/>
    <property type="project" value="TreeGrafter"/>
</dbReference>
<evidence type="ECO:0008006" key="3">
    <source>
        <dbReference type="Google" id="ProtNLM"/>
    </source>
</evidence>
<organism evidence="2">
    <name type="scientific">Nymphaea colorata</name>
    <name type="common">pocket water lily</name>
    <dbReference type="NCBI Taxonomy" id="210225"/>
    <lineage>
        <taxon>Eukaryota</taxon>
        <taxon>Viridiplantae</taxon>
        <taxon>Streptophyta</taxon>
        <taxon>Embryophyta</taxon>
        <taxon>Tracheophyta</taxon>
        <taxon>Spermatophyta</taxon>
        <taxon>Magnoliopsida</taxon>
        <taxon>Nymphaeales</taxon>
        <taxon>Nymphaeaceae</taxon>
        <taxon>Nymphaea</taxon>
    </lineage>
</organism>